<gene>
    <name evidence="3" type="ORF">LY79DRAFT_336721</name>
</gene>
<keyword evidence="2" id="KW-1133">Transmembrane helix</keyword>
<evidence type="ECO:0000313" key="3">
    <source>
        <dbReference type="EMBL" id="KAK1579701.1"/>
    </source>
</evidence>
<evidence type="ECO:0000256" key="1">
    <source>
        <dbReference type="SAM" id="MobiDB-lite"/>
    </source>
</evidence>
<keyword evidence="2" id="KW-0472">Membrane</keyword>
<feature type="compositionally biased region" description="Basic and acidic residues" evidence="1">
    <location>
        <begin position="363"/>
        <end position="374"/>
    </location>
</feature>
<feature type="transmembrane region" description="Helical" evidence="2">
    <location>
        <begin position="186"/>
        <end position="212"/>
    </location>
</feature>
<feature type="compositionally biased region" description="Polar residues" evidence="1">
    <location>
        <begin position="166"/>
        <end position="177"/>
    </location>
</feature>
<protein>
    <submittedName>
        <fullName evidence="3">Uncharacterized protein</fullName>
    </submittedName>
</protein>
<keyword evidence="2" id="KW-0812">Transmembrane</keyword>
<dbReference type="EMBL" id="JAHLJV010000063">
    <property type="protein sequence ID" value="KAK1579701.1"/>
    <property type="molecule type" value="Genomic_DNA"/>
</dbReference>
<dbReference type="RefSeq" id="XP_060410809.1">
    <property type="nucleotide sequence ID" value="XM_060552543.1"/>
</dbReference>
<evidence type="ECO:0000256" key="2">
    <source>
        <dbReference type="SAM" id="Phobius"/>
    </source>
</evidence>
<accession>A0AAD8PSA4</accession>
<name>A0AAD8PSA4_9PEZI</name>
<reference evidence="3" key="1">
    <citation type="submission" date="2021-06" db="EMBL/GenBank/DDBJ databases">
        <title>Comparative genomics, transcriptomics and evolutionary studies reveal genomic signatures of adaptation to plant cell wall in hemibiotrophic fungi.</title>
        <authorList>
            <consortium name="DOE Joint Genome Institute"/>
            <person name="Baroncelli R."/>
            <person name="Diaz J.F."/>
            <person name="Benocci T."/>
            <person name="Peng M."/>
            <person name="Battaglia E."/>
            <person name="Haridas S."/>
            <person name="Andreopoulos W."/>
            <person name="Labutti K."/>
            <person name="Pangilinan J."/>
            <person name="Floch G.L."/>
            <person name="Makela M.R."/>
            <person name="Henrissat B."/>
            <person name="Grigoriev I.V."/>
            <person name="Crouch J.A."/>
            <person name="De Vries R.P."/>
            <person name="Sukno S.A."/>
            <person name="Thon M.R."/>
        </authorList>
    </citation>
    <scope>NUCLEOTIDE SEQUENCE</scope>
    <source>
        <strain evidence="3">CBS 125086</strain>
    </source>
</reference>
<evidence type="ECO:0000313" key="4">
    <source>
        <dbReference type="Proteomes" id="UP001230504"/>
    </source>
</evidence>
<dbReference type="Proteomes" id="UP001230504">
    <property type="component" value="Unassembled WGS sequence"/>
</dbReference>
<keyword evidence="4" id="KW-1185">Reference proteome</keyword>
<feature type="region of interest" description="Disordered" evidence="1">
    <location>
        <begin position="121"/>
        <end position="181"/>
    </location>
</feature>
<dbReference type="AlphaFoldDB" id="A0AAD8PSA4"/>
<organism evidence="3 4">
    <name type="scientific">Colletotrichum navitas</name>
    <dbReference type="NCBI Taxonomy" id="681940"/>
    <lineage>
        <taxon>Eukaryota</taxon>
        <taxon>Fungi</taxon>
        <taxon>Dikarya</taxon>
        <taxon>Ascomycota</taxon>
        <taxon>Pezizomycotina</taxon>
        <taxon>Sordariomycetes</taxon>
        <taxon>Hypocreomycetidae</taxon>
        <taxon>Glomerellales</taxon>
        <taxon>Glomerellaceae</taxon>
        <taxon>Colletotrichum</taxon>
        <taxon>Colletotrichum graminicola species complex</taxon>
    </lineage>
</organism>
<feature type="compositionally biased region" description="Low complexity" evidence="1">
    <location>
        <begin position="124"/>
        <end position="164"/>
    </location>
</feature>
<proteinExistence type="predicted"/>
<feature type="compositionally biased region" description="Pro residues" evidence="1">
    <location>
        <begin position="272"/>
        <end position="362"/>
    </location>
</feature>
<feature type="region of interest" description="Disordered" evidence="1">
    <location>
        <begin position="218"/>
        <end position="381"/>
    </location>
</feature>
<dbReference type="GeneID" id="85436783"/>
<sequence>MATASFSRTVPPPGGADTCGFKPFPVTSLSSPADGALPLRCSDPLMTCSTSGSYKGCLSTIPTTCYETSTLARSCEPDELCCGTGFDTACWTWFSMEDTRTFTLFTCSTVSGVGILMPDSTIATPSPGTDPSSPTDLPGTNMDAAATAASNGTNSTATGASAAAETNPTATGPTSRTPEGGVGVSIGVIVGTTIGALALVGMILGIALFIWIRSRKEKKKKRDAAKPEPISPVTGPDGIIMGPFCSGGRESAPPSYDGRPSEGAGEAKSPSPRSPPTKSPPPRSPPTKSLPPRSPPPKNPPPQSPPTKNPPPKSPPTKNPPPRSPPTKNPPPRSPPTKSPPPKNPPPRSPPTKNPPPRSPPPRRPDRSPERKINVTEGGWL</sequence>
<comment type="caution">
    <text evidence="3">The sequence shown here is derived from an EMBL/GenBank/DDBJ whole genome shotgun (WGS) entry which is preliminary data.</text>
</comment>